<dbReference type="STRING" id="564608.C1N5X3"/>
<feature type="region of interest" description="Disordered" evidence="9">
    <location>
        <begin position="298"/>
        <end position="330"/>
    </location>
</feature>
<feature type="compositionally biased region" description="Basic and acidic residues" evidence="9">
    <location>
        <begin position="302"/>
        <end position="312"/>
    </location>
</feature>
<evidence type="ECO:0000256" key="2">
    <source>
        <dbReference type="ARBA" id="ARBA00004922"/>
    </source>
</evidence>
<dbReference type="GO" id="GO:0005789">
    <property type="term" value="C:endoplasmic reticulum membrane"/>
    <property type="evidence" value="ECO:0007669"/>
    <property type="project" value="UniProtKB-SubCell"/>
</dbReference>
<keyword evidence="7" id="KW-1133">Transmembrane helix</keyword>
<dbReference type="Gene3D" id="3.40.50.2000">
    <property type="entry name" value="Glycogen Phosphorylase B"/>
    <property type="match status" value="1"/>
</dbReference>
<sequence length="424" mass="46353">RRRVQVVVLGDFGRSPRMQYHAISLASSANLSVDVVAYAGTAARIEVTSHPNVTMRLIAPPPAWTRTRSRLVPLRVVALAMRVAFQIAQLLITMLWRAPSPDYVLLQTPPCVPSFAVCALVAFLRRAVFVVDWHNTAHSLMALEFGTTHPLVRIARWYERVAGSTLPRAHLCVSDEFRVHLESEFGIRGAVVLYDRAPAFFKRTSVEDAHALFVRRVLLHTGGGGGGKVLKDRRSPRERGRTGTSVKIERASGRPALLVSGTSWTKDEDFGVLLDALAMYDEIARADAEELLAGGRGGELLSRGREGGDRGRGKSAPRGGNQKDENETRRKRRLYPDVVAIVTGKGPGRDAYERRMASLRLTHVAIRTAWLPIEDYPTLLGAADLGVCLHASSGGVDLPMKVVDAFGCGLPVVAARYDALSELV</sequence>
<dbReference type="PANTHER" id="PTHR13036:SF0">
    <property type="entry name" value="CHITOBIOSYLDIPHOSPHODOLICHOL BETA-MANNOSYLTRANSFERASE"/>
    <property type="match status" value="1"/>
</dbReference>
<keyword evidence="11" id="KW-1185">Reference proteome</keyword>
<dbReference type="OrthoDB" id="614844at2759"/>
<evidence type="ECO:0000313" key="11">
    <source>
        <dbReference type="Proteomes" id="UP000001876"/>
    </source>
</evidence>
<comment type="subcellular location">
    <subcellularLocation>
        <location evidence="1">Endoplasmic reticulum membrane</location>
        <topology evidence="1">Single-pass membrane protein</topology>
    </subcellularLocation>
</comment>
<feature type="non-terminal residue" evidence="10">
    <location>
        <position position="1"/>
    </location>
</feature>
<dbReference type="KEGG" id="mpp:MICPUCDRAFT_2692"/>
<feature type="compositionally biased region" description="Basic and acidic residues" evidence="9">
    <location>
        <begin position="229"/>
        <end position="246"/>
    </location>
</feature>
<feature type="non-terminal residue" evidence="10">
    <location>
        <position position="424"/>
    </location>
</feature>
<dbReference type="GeneID" id="9688673"/>
<comment type="pathway">
    <text evidence="2">Protein modification; protein glycosylation.</text>
</comment>
<evidence type="ECO:0000256" key="4">
    <source>
        <dbReference type="ARBA" id="ARBA00022679"/>
    </source>
</evidence>
<evidence type="ECO:0000256" key="1">
    <source>
        <dbReference type="ARBA" id="ARBA00004389"/>
    </source>
</evidence>
<evidence type="ECO:0000256" key="6">
    <source>
        <dbReference type="ARBA" id="ARBA00022824"/>
    </source>
</evidence>
<organism evidence="11">
    <name type="scientific">Micromonas pusilla (strain CCMP1545)</name>
    <name type="common">Picoplanktonic green alga</name>
    <dbReference type="NCBI Taxonomy" id="564608"/>
    <lineage>
        <taxon>Eukaryota</taxon>
        <taxon>Viridiplantae</taxon>
        <taxon>Chlorophyta</taxon>
        <taxon>Mamiellophyceae</taxon>
        <taxon>Mamiellales</taxon>
        <taxon>Mamiellaceae</taxon>
        <taxon>Micromonas</taxon>
    </lineage>
</organism>
<dbReference type="GO" id="GO:0000030">
    <property type="term" value="F:mannosyltransferase activity"/>
    <property type="evidence" value="ECO:0007669"/>
    <property type="project" value="InterPro"/>
</dbReference>
<keyword evidence="8" id="KW-0472">Membrane</keyword>
<gene>
    <name evidence="10" type="ORF">MICPUCDRAFT_2692</name>
</gene>
<dbReference type="PANTHER" id="PTHR13036">
    <property type="entry name" value="BETA1,4 MANNOSYLTRANSFERASE"/>
    <property type="match status" value="1"/>
</dbReference>
<reference evidence="10 11" key="1">
    <citation type="journal article" date="2009" name="Science">
        <title>Green evolution and dynamic adaptations revealed by genomes of the marine picoeukaryotes Micromonas.</title>
        <authorList>
            <person name="Worden A.Z."/>
            <person name="Lee J.H."/>
            <person name="Mock T."/>
            <person name="Rouze P."/>
            <person name="Simmons M.P."/>
            <person name="Aerts A.L."/>
            <person name="Allen A.E."/>
            <person name="Cuvelier M.L."/>
            <person name="Derelle E."/>
            <person name="Everett M.V."/>
            <person name="Foulon E."/>
            <person name="Grimwood J."/>
            <person name="Gundlach H."/>
            <person name="Henrissat B."/>
            <person name="Napoli C."/>
            <person name="McDonald S.M."/>
            <person name="Parker M.S."/>
            <person name="Rombauts S."/>
            <person name="Salamov A."/>
            <person name="Von Dassow P."/>
            <person name="Badger J.H."/>
            <person name="Coutinho P.M."/>
            <person name="Demir E."/>
            <person name="Dubchak I."/>
            <person name="Gentemann C."/>
            <person name="Eikrem W."/>
            <person name="Gready J.E."/>
            <person name="John U."/>
            <person name="Lanier W."/>
            <person name="Lindquist E.A."/>
            <person name="Lucas S."/>
            <person name="Mayer K.F."/>
            <person name="Moreau H."/>
            <person name="Not F."/>
            <person name="Otillar R."/>
            <person name="Panaud O."/>
            <person name="Pangilinan J."/>
            <person name="Paulsen I."/>
            <person name="Piegu B."/>
            <person name="Poliakov A."/>
            <person name="Robbens S."/>
            <person name="Schmutz J."/>
            <person name="Toulza E."/>
            <person name="Wyss T."/>
            <person name="Zelensky A."/>
            <person name="Zhou K."/>
            <person name="Armbrust E.V."/>
            <person name="Bhattacharya D."/>
            <person name="Goodenough U.W."/>
            <person name="Van de Peer Y."/>
            <person name="Grigoriev I.V."/>
        </authorList>
    </citation>
    <scope>NUCLEOTIDE SEQUENCE [LARGE SCALE GENOMIC DNA]</scope>
    <source>
        <strain evidence="10 11">CCMP1545</strain>
    </source>
</reference>
<dbReference type="EMBL" id="GG663748">
    <property type="protein sequence ID" value="EEH52369.1"/>
    <property type="molecule type" value="Genomic_DNA"/>
</dbReference>
<feature type="region of interest" description="Disordered" evidence="9">
    <location>
        <begin position="224"/>
        <end position="246"/>
    </location>
</feature>
<evidence type="ECO:0000256" key="5">
    <source>
        <dbReference type="ARBA" id="ARBA00022692"/>
    </source>
</evidence>
<dbReference type="Proteomes" id="UP000001876">
    <property type="component" value="Unassembled WGS sequence"/>
</dbReference>
<accession>C1N5X3</accession>
<proteinExistence type="predicted"/>
<evidence type="ECO:0000256" key="7">
    <source>
        <dbReference type="ARBA" id="ARBA00022989"/>
    </source>
</evidence>
<dbReference type="OMA" id="CKLIIDW"/>
<keyword evidence="4 10" id="KW-0808">Transferase</keyword>
<dbReference type="RefSeq" id="XP_003063233.1">
    <property type="nucleotide sequence ID" value="XM_003063187.1"/>
</dbReference>
<evidence type="ECO:0000256" key="9">
    <source>
        <dbReference type="SAM" id="MobiDB-lite"/>
    </source>
</evidence>
<dbReference type="SUPFAM" id="SSF53756">
    <property type="entry name" value="UDP-Glycosyltransferase/glycogen phosphorylase"/>
    <property type="match status" value="2"/>
</dbReference>
<dbReference type="AlphaFoldDB" id="C1N5X3"/>
<dbReference type="InterPro" id="IPR026051">
    <property type="entry name" value="ALG1-like"/>
</dbReference>
<evidence type="ECO:0000256" key="3">
    <source>
        <dbReference type="ARBA" id="ARBA00022676"/>
    </source>
</evidence>
<dbReference type="Pfam" id="PF13692">
    <property type="entry name" value="Glyco_trans_1_4"/>
    <property type="match status" value="1"/>
</dbReference>
<protein>
    <submittedName>
        <fullName evidence="10">Glycosyltransferase family 33 protein</fullName>
    </submittedName>
</protein>
<dbReference type="eggNOG" id="KOG2941">
    <property type="taxonomic scope" value="Eukaryota"/>
</dbReference>
<evidence type="ECO:0000256" key="8">
    <source>
        <dbReference type="ARBA" id="ARBA00023136"/>
    </source>
</evidence>
<keyword evidence="6" id="KW-0256">Endoplasmic reticulum</keyword>
<evidence type="ECO:0000313" key="10">
    <source>
        <dbReference type="EMBL" id="EEH52369.1"/>
    </source>
</evidence>
<name>C1N5X3_MICPC</name>
<keyword evidence="5" id="KW-0812">Transmembrane</keyword>
<keyword evidence="3" id="KW-0328">Glycosyltransferase</keyword>